<protein>
    <submittedName>
        <fullName evidence="2">Uncharacterized protein</fullName>
    </submittedName>
</protein>
<reference evidence="2 3" key="1">
    <citation type="submission" date="2024-09" db="EMBL/GenBank/DDBJ databases">
        <title>Chromosome-scale assembly of Riccia fluitans.</title>
        <authorList>
            <person name="Paukszto L."/>
            <person name="Sawicki J."/>
            <person name="Karawczyk K."/>
            <person name="Piernik-Szablinska J."/>
            <person name="Szczecinska M."/>
            <person name="Mazdziarz M."/>
        </authorList>
    </citation>
    <scope>NUCLEOTIDE SEQUENCE [LARGE SCALE GENOMIC DNA]</scope>
    <source>
        <strain evidence="2">Rf_01</strain>
        <tissue evidence="2">Aerial parts of the thallus</tissue>
    </source>
</reference>
<accession>A0ABD1YDD1</accession>
<name>A0ABD1YDD1_9MARC</name>
<keyword evidence="3" id="KW-1185">Reference proteome</keyword>
<proteinExistence type="predicted"/>
<gene>
    <name evidence="2" type="ORF">R1flu_003772</name>
</gene>
<dbReference type="AlphaFoldDB" id="A0ABD1YDD1"/>
<organism evidence="2 3">
    <name type="scientific">Riccia fluitans</name>
    <dbReference type="NCBI Taxonomy" id="41844"/>
    <lineage>
        <taxon>Eukaryota</taxon>
        <taxon>Viridiplantae</taxon>
        <taxon>Streptophyta</taxon>
        <taxon>Embryophyta</taxon>
        <taxon>Marchantiophyta</taxon>
        <taxon>Marchantiopsida</taxon>
        <taxon>Marchantiidae</taxon>
        <taxon>Marchantiales</taxon>
        <taxon>Ricciaceae</taxon>
        <taxon>Riccia</taxon>
    </lineage>
</organism>
<evidence type="ECO:0000313" key="2">
    <source>
        <dbReference type="EMBL" id="KAL2623567.1"/>
    </source>
</evidence>
<sequence>MSESARTGSEKSVETLPKVVTPTTKPPALLVFKPSPATDNDTYFDRYSKPLNGDIIILNKIEYEPKDPESKKRKKGLSPPPPVLTKRMVTLYSNEFDQMQLCPGDFILRRGMFELHKKPGSGYQEIHEWCWKDVEMATIHVYLPNYHSKGN</sequence>
<comment type="caution">
    <text evidence="2">The sequence shown here is derived from an EMBL/GenBank/DDBJ whole genome shotgun (WGS) entry which is preliminary data.</text>
</comment>
<dbReference type="EMBL" id="JBHFFA010000006">
    <property type="protein sequence ID" value="KAL2623567.1"/>
    <property type="molecule type" value="Genomic_DNA"/>
</dbReference>
<feature type="region of interest" description="Disordered" evidence="1">
    <location>
        <begin position="1"/>
        <end position="20"/>
    </location>
</feature>
<evidence type="ECO:0000313" key="3">
    <source>
        <dbReference type="Proteomes" id="UP001605036"/>
    </source>
</evidence>
<evidence type="ECO:0000256" key="1">
    <source>
        <dbReference type="SAM" id="MobiDB-lite"/>
    </source>
</evidence>
<dbReference type="Proteomes" id="UP001605036">
    <property type="component" value="Unassembled WGS sequence"/>
</dbReference>